<keyword evidence="10" id="KW-0645">Protease</keyword>
<evidence type="ECO:0000259" key="8">
    <source>
        <dbReference type="Pfam" id="PF00768"/>
    </source>
</evidence>
<dbReference type="PRINTS" id="PR00725">
    <property type="entry name" value="DADACBPTASE1"/>
</dbReference>
<evidence type="ECO:0000256" key="7">
    <source>
        <dbReference type="RuleBase" id="RU004016"/>
    </source>
</evidence>
<dbReference type="Gene3D" id="3.30.70.1070">
    <property type="entry name" value="Sporulation related repeat"/>
    <property type="match status" value="1"/>
</dbReference>
<keyword evidence="11" id="KW-1185">Reference proteome</keyword>
<dbReference type="InterPro" id="IPR012338">
    <property type="entry name" value="Beta-lactam/transpept-like"/>
</dbReference>
<dbReference type="InterPro" id="IPR001967">
    <property type="entry name" value="Peptidase_S11_N"/>
</dbReference>
<dbReference type="Proteomes" id="UP001230156">
    <property type="component" value="Unassembled WGS sequence"/>
</dbReference>
<dbReference type="InterPro" id="IPR007730">
    <property type="entry name" value="SPOR-like_dom"/>
</dbReference>
<comment type="similarity">
    <text evidence="1 7">Belongs to the peptidase S11 family.</text>
</comment>
<evidence type="ECO:0000259" key="9">
    <source>
        <dbReference type="Pfam" id="PF05036"/>
    </source>
</evidence>
<proteinExistence type="inferred from homology"/>
<dbReference type="Pfam" id="PF00768">
    <property type="entry name" value="Peptidase_S11"/>
    <property type="match status" value="1"/>
</dbReference>
<dbReference type="Pfam" id="PF05036">
    <property type="entry name" value="SPOR"/>
    <property type="match status" value="1"/>
</dbReference>
<dbReference type="SUPFAM" id="SSF110997">
    <property type="entry name" value="Sporulation related repeat"/>
    <property type="match status" value="1"/>
</dbReference>
<keyword evidence="3" id="KW-0378">Hydrolase</keyword>
<feature type="domain" description="Peptidase S11 D-alanyl-D-alanine carboxypeptidase A N-terminal" evidence="8">
    <location>
        <begin position="44"/>
        <end position="261"/>
    </location>
</feature>
<organism evidence="10 11">
    <name type="scientific">Dongia sedimenti</name>
    <dbReference type="NCBI Taxonomy" id="3064282"/>
    <lineage>
        <taxon>Bacteria</taxon>
        <taxon>Pseudomonadati</taxon>
        <taxon>Pseudomonadota</taxon>
        <taxon>Alphaproteobacteria</taxon>
        <taxon>Rhodospirillales</taxon>
        <taxon>Dongiaceae</taxon>
        <taxon>Dongia</taxon>
    </lineage>
</organism>
<comment type="caution">
    <text evidence="10">The sequence shown here is derived from an EMBL/GenBank/DDBJ whole genome shotgun (WGS) entry which is preliminary data.</text>
</comment>
<evidence type="ECO:0000256" key="1">
    <source>
        <dbReference type="ARBA" id="ARBA00007164"/>
    </source>
</evidence>
<dbReference type="InterPro" id="IPR036680">
    <property type="entry name" value="SPOR-like_sf"/>
</dbReference>
<dbReference type="SUPFAM" id="SSF56601">
    <property type="entry name" value="beta-lactamase/transpeptidase-like"/>
    <property type="match status" value="1"/>
</dbReference>
<accession>A0ABU0YVH5</accession>
<keyword evidence="4" id="KW-0133">Cell shape</keyword>
<feature type="domain" description="SPOR" evidence="9">
    <location>
        <begin position="386"/>
        <end position="460"/>
    </location>
</feature>
<keyword evidence="2" id="KW-0732">Signal</keyword>
<keyword evidence="10" id="KW-0121">Carboxypeptidase</keyword>
<evidence type="ECO:0000313" key="11">
    <source>
        <dbReference type="Proteomes" id="UP001230156"/>
    </source>
</evidence>
<dbReference type="PANTHER" id="PTHR21581">
    <property type="entry name" value="D-ALANYL-D-ALANINE CARBOXYPEPTIDASE"/>
    <property type="match status" value="1"/>
</dbReference>
<dbReference type="InterPro" id="IPR018044">
    <property type="entry name" value="Peptidase_S11"/>
</dbReference>
<keyword evidence="5" id="KW-0573">Peptidoglycan synthesis</keyword>
<keyword evidence="6" id="KW-0961">Cell wall biogenesis/degradation</keyword>
<evidence type="ECO:0000256" key="4">
    <source>
        <dbReference type="ARBA" id="ARBA00022960"/>
    </source>
</evidence>
<dbReference type="EMBL" id="JAUYVI010000016">
    <property type="protein sequence ID" value="MDQ7251689.1"/>
    <property type="molecule type" value="Genomic_DNA"/>
</dbReference>
<protein>
    <submittedName>
        <fullName evidence="10">D-alanyl-D-alanine carboxypeptidase</fullName>
    </submittedName>
</protein>
<evidence type="ECO:0000256" key="3">
    <source>
        <dbReference type="ARBA" id="ARBA00022801"/>
    </source>
</evidence>
<dbReference type="PANTHER" id="PTHR21581:SF6">
    <property type="entry name" value="TRAFFICKING PROTEIN PARTICLE COMPLEX SUBUNIT 12"/>
    <property type="match status" value="1"/>
</dbReference>
<name>A0ABU0YVH5_9PROT</name>
<dbReference type="GO" id="GO:0004180">
    <property type="term" value="F:carboxypeptidase activity"/>
    <property type="evidence" value="ECO:0007669"/>
    <property type="project" value="UniProtKB-KW"/>
</dbReference>
<evidence type="ECO:0000256" key="5">
    <source>
        <dbReference type="ARBA" id="ARBA00022984"/>
    </source>
</evidence>
<dbReference type="Gene3D" id="3.40.710.10">
    <property type="entry name" value="DD-peptidase/beta-lactamase superfamily"/>
    <property type="match status" value="1"/>
</dbReference>
<gene>
    <name evidence="10" type="ORF">Q8A70_28640</name>
</gene>
<evidence type="ECO:0000313" key="10">
    <source>
        <dbReference type="EMBL" id="MDQ7251689.1"/>
    </source>
</evidence>
<sequence>MADEPRRVTNGKTLPFHGLAWLVAGLLLALMSFSGQAFAKPVASSIMVDAVTGAVISSSNADVSTYPASLTKMMTLYLLFDALKHGQIKLTDSIVFSDHAASQDATNLAVSQGASIKVETAILAVVVRSANDAATAIGERLAGSEWAFAKKMTQTARALGMKNTTYLNANGLPNPGQRTTARDQAILAVALLRDFPEYYHYFAAERFSYRGVQYAGHNRVLNKLNGADGIKTGYIRASGFNLVSSAEQNGRRLVGVVLGGSTPYLRDKQMVAMMTKGFKTPASGSGTMLALSAPNSAGPSKAPAVVAAAAPVSVPAAMIAAAAMAPVDAGQPVVAGNEEDDAIMPASISGDPLLPVLKPGSGLQLQFADATPPDSQAIENVWRSGNTGYGVQVGAYAQYAPAQKAAVRATRSLPEIFADSRIAIDESNKLYRARVTGLTKADAEKACAQLKAQRTDCMVFTTDDGLAKAN</sequence>
<evidence type="ECO:0000256" key="2">
    <source>
        <dbReference type="ARBA" id="ARBA00022729"/>
    </source>
</evidence>
<reference evidence="11" key="1">
    <citation type="submission" date="2023-08" db="EMBL/GenBank/DDBJ databases">
        <title>Rhodospirillaceae gen. nov., a novel taxon isolated from the Yangtze River Yuezi River estuary sludge.</title>
        <authorList>
            <person name="Ruan L."/>
        </authorList>
    </citation>
    <scope>NUCLEOTIDE SEQUENCE [LARGE SCALE GENOMIC DNA]</scope>
    <source>
        <strain evidence="11">R-7</strain>
    </source>
</reference>
<evidence type="ECO:0000256" key="6">
    <source>
        <dbReference type="ARBA" id="ARBA00023316"/>
    </source>
</evidence>
<dbReference type="RefSeq" id="WP_379962281.1">
    <property type="nucleotide sequence ID" value="NZ_JAUYVI010000016.1"/>
</dbReference>